<dbReference type="EMBL" id="JAAPAO010000933">
    <property type="protein sequence ID" value="KAF4652373.1"/>
    <property type="molecule type" value="Genomic_DNA"/>
</dbReference>
<proteinExistence type="predicted"/>
<feature type="domain" description="Reverse transcriptase" evidence="2">
    <location>
        <begin position="667"/>
        <end position="890"/>
    </location>
</feature>
<keyword evidence="4" id="KW-1185">Reference proteome</keyword>
<reference evidence="3 4" key="1">
    <citation type="submission" date="2020-04" db="EMBL/GenBank/DDBJ databases">
        <title>Perkinsus chesapeaki whole genome sequence.</title>
        <authorList>
            <person name="Bogema D.R."/>
        </authorList>
    </citation>
    <scope>NUCLEOTIDE SEQUENCE [LARGE SCALE GENOMIC DNA]</scope>
    <source>
        <strain evidence="3">ATCC PRA-425</strain>
    </source>
</reference>
<dbReference type="PROSITE" id="PS50878">
    <property type="entry name" value="RT_POL"/>
    <property type="match status" value="1"/>
</dbReference>
<dbReference type="Proteomes" id="UP000591131">
    <property type="component" value="Unassembled WGS sequence"/>
</dbReference>
<dbReference type="InterPro" id="IPR041588">
    <property type="entry name" value="Integrase_H2C2"/>
</dbReference>
<dbReference type="Pfam" id="PF00078">
    <property type="entry name" value="RVT_1"/>
    <property type="match status" value="1"/>
</dbReference>
<evidence type="ECO:0000256" key="1">
    <source>
        <dbReference type="SAM" id="MobiDB-lite"/>
    </source>
</evidence>
<dbReference type="InterPro" id="IPR050951">
    <property type="entry name" value="Retrovirus_Pol_polyprotein"/>
</dbReference>
<dbReference type="Pfam" id="PF17921">
    <property type="entry name" value="Integrase_H2C2"/>
    <property type="match status" value="1"/>
</dbReference>
<comment type="caution">
    <text evidence="3">The sequence shown here is derived from an EMBL/GenBank/DDBJ whole genome shotgun (WGS) entry which is preliminary data.</text>
</comment>
<dbReference type="InterPro" id="IPR000477">
    <property type="entry name" value="RT_dom"/>
</dbReference>
<dbReference type="PANTHER" id="PTHR37984">
    <property type="entry name" value="PROTEIN CBG26694"/>
    <property type="match status" value="1"/>
</dbReference>
<organism evidence="3 4">
    <name type="scientific">Perkinsus chesapeaki</name>
    <name type="common">Clam parasite</name>
    <name type="synonym">Perkinsus andrewsi</name>
    <dbReference type="NCBI Taxonomy" id="330153"/>
    <lineage>
        <taxon>Eukaryota</taxon>
        <taxon>Sar</taxon>
        <taxon>Alveolata</taxon>
        <taxon>Perkinsozoa</taxon>
        <taxon>Perkinsea</taxon>
        <taxon>Perkinsida</taxon>
        <taxon>Perkinsidae</taxon>
        <taxon>Perkinsus</taxon>
    </lineage>
</organism>
<gene>
    <name evidence="3" type="ORF">FOL47_011134</name>
</gene>
<accession>A0A7J6KYF6</accession>
<protein>
    <recommendedName>
        <fullName evidence="2">Reverse transcriptase domain-containing protein</fullName>
    </recommendedName>
</protein>
<dbReference type="Gene3D" id="3.30.70.270">
    <property type="match status" value="1"/>
</dbReference>
<dbReference type="InterPro" id="IPR043128">
    <property type="entry name" value="Rev_trsase/Diguanyl_cyclase"/>
</dbReference>
<dbReference type="SUPFAM" id="SSF56672">
    <property type="entry name" value="DNA/RNA polymerases"/>
    <property type="match status" value="1"/>
</dbReference>
<evidence type="ECO:0000259" key="2">
    <source>
        <dbReference type="PROSITE" id="PS50878"/>
    </source>
</evidence>
<dbReference type="Gene3D" id="3.10.10.10">
    <property type="entry name" value="HIV Type 1 Reverse Transcriptase, subunit A, domain 1"/>
    <property type="match status" value="1"/>
</dbReference>
<dbReference type="OrthoDB" id="9950135at2759"/>
<feature type="compositionally biased region" description="Low complexity" evidence="1">
    <location>
        <begin position="399"/>
        <end position="417"/>
    </location>
</feature>
<dbReference type="PANTHER" id="PTHR37984:SF15">
    <property type="entry name" value="INTEGRASE CATALYTIC DOMAIN-CONTAINING PROTEIN"/>
    <property type="match status" value="1"/>
</dbReference>
<feature type="non-terminal residue" evidence="3">
    <location>
        <position position="1408"/>
    </location>
</feature>
<dbReference type="Gene3D" id="1.10.340.70">
    <property type="match status" value="1"/>
</dbReference>
<evidence type="ECO:0000313" key="3">
    <source>
        <dbReference type="EMBL" id="KAF4652373.1"/>
    </source>
</evidence>
<dbReference type="InterPro" id="IPR043502">
    <property type="entry name" value="DNA/RNA_pol_sf"/>
</dbReference>
<sequence length="1408" mass="156349">IRALKFARRDEIDVPKCELDVKKVIDDLSEETARQEFAEATGLDARYVIYLRQDEVDLLIGKVSGEDANKMLHLRHLWYTFTSTKATSARHLQRGHPDGNVSRYHVHLPEDVAPSETSRNDTVSAADYHFDRQTLTDEATNVRSMGVVSTLPLPAGGKLFSGRSDPRPVSFFLREWLQTCKLYGLSPDNCWRFLLRCLSQSVTSELTDILEEKHLLLEGSIEDRLIAAESFLRSAFDVTNDSIRYRNRLAQVKQRSNEPIGDYIGRLREGIMEGKCIGLSVTQDEILDKFIKGLKPNYQKTVKATYSHVRDVNDLCSKLTLWEGANAGTDSTVNAVVDEDQPAQAAPVPTPATINVSAEVPSSSQAEVNGPRTFRSKRPLRCWHCDGPHLRRNCPVLRSTTAAPPSSTSTTQSDTSQNSVPASAAKPQAEKEVPSANSADSKRFENLGVVGDVLALAGDSACTVDLIIRQANGDIGYAAKLPALLDTGGYGSAYINAGLFREMVAADIIGESLNSCSNVKFGNGECAQVLGCFKVNIENEVKSTLVENVEVKVIEGLSPDFIIGVETIKRSVDLKRILIECLDGTTCRVQDPLLTTFHDKYDEKIDVLHPIDVRNQCAITHSDSGFMVSCPALSGISVMPFTEPRRKRNRTREMAIHRRIGIAARECKFREATVEEATVINEVVWVDKKHGSAKPLTQVDICTMSDEEVKARFRVTLDLRKLNTLVPRSPPDKDDGYVWVMKSDIAQTTKRSTDITQSQDGALNILRLWPPSMRRYFVKVDLSDAFSSVHLDSNLWPLFAFLPQGWRYSPILFSRVVGSILDEARVICRKMGLPIRLVHFQDDILIGGGNERCVLQAKEVVVDLFARYGCMVALNKCEAGDIVDFCGIRCYRSEVFPKVKVPSLTDAAIEESCTSFSKFHDLESRKSWIRSWSGRFQWLSRWLSPDAKVILRRLQRVDPRSSKATSLVKQLARYYLSGLACLYVLGNGNGCHVMGTAIMVDCNEDAWAAIIFQLLVVKKDGVAHFGPHAVGWHQALDALALRMCSELDIQLANDEVCLLLPLSLDGGLVTVEDMARSSTFRERKAQLLALHRFLPLCTSPVVMIGDNANAVGDRYWHTVENDHANDELELRMIAEYHRTVAVTLWVPRLSVVSLVDSMARVLPQDLAVGNITNDDPVHIIDSSLGSLDDVTSDIIATNNECDDDIAIEPFQCPRYCDLDEVREAQQTCPECQALVKGSGFITDDDGVIFRVQRFSPTGRIVKQLLIPVHCRKTLVMQAHADCHANTRQLKFFLSDWCWFPKMGNICRGICRACEVCQVTATKQGRELAPHGTRRPVEGMAAAWQRVGVDVLHVGPGGKLLTCTDWYTAFCDFTPIPDTKAESLVRGKTSGLRVVAGCVAVAAMTLTPR</sequence>
<feature type="region of interest" description="Disordered" evidence="1">
    <location>
        <begin position="396"/>
        <end position="439"/>
    </location>
</feature>
<name>A0A7J6KYF6_PERCH</name>
<evidence type="ECO:0000313" key="4">
    <source>
        <dbReference type="Proteomes" id="UP000591131"/>
    </source>
</evidence>